<evidence type="ECO:0000313" key="1">
    <source>
        <dbReference type="EMBL" id="SVC67549.1"/>
    </source>
</evidence>
<accession>A0A382P2D0</accession>
<gene>
    <name evidence="1" type="ORF">METZ01_LOCUS320403</name>
</gene>
<proteinExistence type="predicted"/>
<dbReference type="EMBL" id="UINC01104423">
    <property type="protein sequence ID" value="SVC67549.1"/>
    <property type="molecule type" value="Genomic_DNA"/>
</dbReference>
<feature type="non-terminal residue" evidence="1">
    <location>
        <position position="359"/>
    </location>
</feature>
<feature type="non-terminal residue" evidence="1">
    <location>
        <position position="1"/>
    </location>
</feature>
<organism evidence="1">
    <name type="scientific">marine metagenome</name>
    <dbReference type="NCBI Taxonomy" id="408172"/>
    <lineage>
        <taxon>unclassified sequences</taxon>
        <taxon>metagenomes</taxon>
        <taxon>ecological metagenomes</taxon>
    </lineage>
</organism>
<name>A0A382P2D0_9ZZZZ</name>
<reference evidence="1" key="1">
    <citation type="submission" date="2018-05" db="EMBL/GenBank/DDBJ databases">
        <authorList>
            <person name="Lanie J.A."/>
            <person name="Ng W.-L."/>
            <person name="Kazmierczak K.M."/>
            <person name="Andrzejewski T.M."/>
            <person name="Davidsen T.M."/>
            <person name="Wayne K.J."/>
            <person name="Tettelin H."/>
            <person name="Glass J.I."/>
            <person name="Rusch D."/>
            <person name="Podicherti R."/>
            <person name="Tsui H.-C.T."/>
            <person name="Winkler M.E."/>
        </authorList>
    </citation>
    <scope>NUCLEOTIDE SEQUENCE</scope>
</reference>
<protein>
    <submittedName>
        <fullName evidence="1">Uncharacterized protein</fullName>
    </submittedName>
</protein>
<sequence length="359" mass="40104">EEVNPESEEEERVMEPTEINHPLRATLLDTIEWHDDLEVIEYTYSNSRSYSAAGDVEVIYRDEHGRTVAFGEDFTTEGFSIVLNSKSINRICSKMEDEMITGKGLSTPSLIKAFKAHVSCDMEYGGAAINTYALEDLISVLLMHKEWDGNPISVDSWVEIIESSSSIEERGDVREIAEDYYKRKMKLMRALSDDEEDHDEQGDNLAATRAGVLMEALDAVNGGIGGLQDGLRLWAHRTVLSTFGSTATTALQKFSGSDDKDMGYLIEPDSWQGNGTRVTVYDRAQFGNGSCATAREYMHIPHVLRYSRNADRSKLPTTDFLSVLEEGLLQCMQHQSDMGALSLHEEGEDGTIKHLPDLM</sequence>
<dbReference type="AlphaFoldDB" id="A0A382P2D0"/>